<name>A0A6J4Q7S7_9BACT</name>
<dbReference type="Gene3D" id="3.20.10.10">
    <property type="entry name" value="D-amino Acid Aminotransferase, subunit A, domain 2"/>
    <property type="match status" value="1"/>
</dbReference>
<sequence length="283" mass="30580">MTDLIWLNGETIPMADARLGVEDRGFQFADGVYEVIRLYDGIPFTLAEHLGRLRRSAAGIQLAVPLTPDALAAEVRKFIPRTGARDGMIYLQLTRGVAPRNHLFPDAAKPTLLFYARGLPPVPAPGTAEGAKLWSVADERWRRCWVKAIALLPNVLAKNAAVAAGADEAAFVEDGVVSECSASNLFAVIGGRVVTHPVGPKVLPGITRAVLLEVAAELGIAVDERPPREDEARRADEVFITSTTREISWVSTWNNAPVGTTPGCGPVTRRLHEALQARVRRLG</sequence>
<evidence type="ECO:0000256" key="3">
    <source>
        <dbReference type="ARBA" id="ARBA00022898"/>
    </source>
</evidence>
<dbReference type="FunFam" id="3.20.10.10:FF:000002">
    <property type="entry name" value="D-alanine aminotransferase"/>
    <property type="match status" value="1"/>
</dbReference>
<dbReference type="InterPro" id="IPR043131">
    <property type="entry name" value="BCAT-like_N"/>
</dbReference>
<evidence type="ECO:0000256" key="2">
    <source>
        <dbReference type="ARBA" id="ARBA00009320"/>
    </source>
</evidence>
<dbReference type="InterPro" id="IPR043132">
    <property type="entry name" value="BCAT-like_C"/>
</dbReference>
<proteinExistence type="inferred from homology"/>
<dbReference type="Gene3D" id="3.30.470.10">
    <property type="match status" value="1"/>
</dbReference>
<dbReference type="PROSITE" id="PS00770">
    <property type="entry name" value="AA_TRANSFER_CLASS_4"/>
    <property type="match status" value="1"/>
</dbReference>
<dbReference type="PANTHER" id="PTHR42743">
    <property type="entry name" value="AMINO-ACID AMINOTRANSFERASE"/>
    <property type="match status" value="1"/>
</dbReference>
<dbReference type="InterPro" id="IPR018300">
    <property type="entry name" value="Aminotrans_IV_CS"/>
</dbReference>
<protein>
    <submittedName>
        <fullName evidence="6">D-alanine aminotransferase</fullName>
        <ecNumber evidence="6">2.6.1.21</ecNumber>
    </submittedName>
</protein>
<accession>A0A6J4Q7S7</accession>
<dbReference type="InterPro" id="IPR001544">
    <property type="entry name" value="Aminotrans_IV"/>
</dbReference>
<dbReference type="InterPro" id="IPR050571">
    <property type="entry name" value="Class-IV_PLP-Dep_Aminotrnsfr"/>
</dbReference>
<dbReference type="Pfam" id="PF01063">
    <property type="entry name" value="Aminotran_4"/>
    <property type="match status" value="1"/>
</dbReference>
<dbReference type="GO" id="GO:0046394">
    <property type="term" value="P:carboxylic acid biosynthetic process"/>
    <property type="evidence" value="ECO:0007669"/>
    <property type="project" value="UniProtKB-ARBA"/>
</dbReference>
<dbReference type="AlphaFoldDB" id="A0A6J4Q7S7"/>
<dbReference type="SUPFAM" id="SSF56752">
    <property type="entry name" value="D-aminoacid aminotransferase-like PLP-dependent enzymes"/>
    <property type="match status" value="1"/>
</dbReference>
<keyword evidence="3 5" id="KW-0663">Pyridoxal phosphate</keyword>
<dbReference type="EMBL" id="CADCUQ010000879">
    <property type="protein sequence ID" value="CAA9435985.1"/>
    <property type="molecule type" value="Genomic_DNA"/>
</dbReference>
<evidence type="ECO:0000256" key="5">
    <source>
        <dbReference type="RuleBase" id="RU004516"/>
    </source>
</evidence>
<dbReference type="EC" id="2.6.1.21" evidence="6"/>
<dbReference type="GO" id="GO:0008652">
    <property type="term" value="P:amino acid biosynthetic process"/>
    <property type="evidence" value="ECO:0007669"/>
    <property type="project" value="UniProtKB-ARBA"/>
</dbReference>
<evidence type="ECO:0000313" key="6">
    <source>
        <dbReference type="EMBL" id="CAA9435985.1"/>
    </source>
</evidence>
<evidence type="ECO:0000256" key="4">
    <source>
        <dbReference type="RuleBase" id="RU004106"/>
    </source>
</evidence>
<dbReference type="InterPro" id="IPR036038">
    <property type="entry name" value="Aminotransferase-like"/>
</dbReference>
<evidence type="ECO:0000256" key="1">
    <source>
        <dbReference type="ARBA" id="ARBA00001933"/>
    </source>
</evidence>
<dbReference type="PANTHER" id="PTHR42743:SF10">
    <property type="entry name" value="D-ALANINE AMINOTRANSFERASE"/>
    <property type="match status" value="1"/>
</dbReference>
<reference evidence="6" key="1">
    <citation type="submission" date="2020-02" db="EMBL/GenBank/DDBJ databases">
        <authorList>
            <person name="Meier V. D."/>
        </authorList>
    </citation>
    <scope>NUCLEOTIDE SEQUENCE</scope>
    <source>
        <strain evidence="6">AVDCRST_MAG64</strain>
    </source>
</reference>
<comment type="similarity">
    <text evidence="2 4">Belongs to the class-IV pyridoxal-phosphate-dependent aminotransferase family.</text>
</comment>
<keyword evidence="6" id="KW-0032">Aminotransferase</keyword>
<dbReference type="GO" id="GO:0005829">
    <property type="term" value="C:cytosol"/>
    <property type="evidence" value="ECO:0007669"/>
    <property type="project" value="TreeGrafter"/>
</dbReference>
<dbReference type="GO" id="GO:0047810">
    <property type="term" value="F:D-alanine-2-oxoglutarate aminotransferase activity"/>
    <property type="evidence" value="ECO:0007669"/>
    <property type="project" value="UniProtKB-EC"/>
</dbReference>
<keyword evidence="6" id="KW-0808">Transferase</keyword>
<gene>
    <name evidence="6" type="ORF">AVDCRST_MAG64-3803</name>
</gene>
<organism evidence="6">
    <name type="scientific">uncultured Phycisphaerae bacterium</name>
    <dbReference type="NCBI Taxonomy" id="904963"/>
    <lineage>
        <taxon>Bacteria</taxon>
        <taxon>Pseudomonadati</taxon>
        <taxon>Planctomycetota</taxon>
        <taxon>Phycisphaerae</taxon>
        <taxon>environmental samples</taxon>
    </lineage>
</organism>
<comment type="cofactor">
    <cofactor evidence="1 5">
        <name>pyridoxal 5'-phosphate</name>
        <dbReference type="ChEBI" id="CHEBI:597326"/>
    </cofactor>
</comment>